<organism evidence="10 11">
    <name type="scientific">Candidatus Gallimonas gallistercoris</name>
    <dbReference type="NCBI Taxonomy" id="2838602"/>
    <lineage>
        <taxon>Bacteria</taxon>
        <taxon>Bacillati</taxon>
        <taxon>Bacillota</taxon>
        <taxon>Clostridia</taxon>
        <taxon>Candidatus Gallimonas</taxon>
    </lineage>
</organism>
<keyword evidence="3 8" id="KW-0813">Transport</keyword>
<name>A0A9D2H147_9FIRM</name>
<dbReference type="Gene3D" id="1.20.1080.10">
    <property type="entry name" value="Glycerol uptake facilitator protein"/>
    <property type="match status" value="1"/>
</dbReference>
<evidence type="ECO:0000313" key="11">
    <source>
        <dbReference type="Proteomes" id="UP000824221"/>
    </source>
</evidence>
<proteinExistence type="inferred from homology"/>
<comment type="caution">
    <text evidence="10">The sequence shown here is derived from an EMBL/GenBank/DDBJ whole genome shotgun (WGS) entry which is preliminary data.</text>
</comment>
<accession>A0A9D2H147</accession>
<keyword evidence="4" id="KW-1003">Cell membrane</keyword>
<evidence type="ECO:0000256" key="8">
    <source>
        <dbReference type="RuleBase" id="RU000477"/>
    </source>
</evidence>
<dbReference type="PROSITE" id="PS51257">
    <property type="entry name" value="PROKAR_LIPOPROTEIN"/>
    <property type="match status" value="1"/>
</dbReference>
<evidence type="ECO:0000256" key="3">
    <source>
        <dbReference type="ARBA" id="ARBA00022448"/>
    </source>
</evidence>
<feature type="transmembrane region" description="Helical" evidence="9">
    <location>
        <begin position="126"/>
        <end position="149"/>
    </location>
</feature>
<dbReference type="SUPFAM" id="SSF81338">
    <property type="entry name" value="Aquaporin-like"/>
    <property type="match status" value="1"/>
</dbReference>
<sequence>MSLSKKCIAEFIGTMILVIFGCGVAVATGCEGNDGVVATALAFGLVIVAMAYSIGNVSGCHINPAVSLAMLLNKKMTGKEFVGYVISQVLGAIAGAAIVGLLFGSFKNLGGNAVQAAVTAQYGDVASLAIGLVAEIVLTFGFVLAILGVTSKTDNKTVTGIVIGLTLTLVHLLGIRLTGTSVNPARSLGPALLQMIGGDFTAISQIWIFIVGPLAGAALAALVYRFLDKGESGSEQSE</sequence>
<feature type="transmembrane region" description="Helical" evidence="9">
    <location>
        <begin position="81"/>
        <end position="106"/>
    </location>
</feature>
<feature type="transmembrane region" description="Helical" evidence="9">
    <location>
        <begin position="161"/>
        <end position="182"/>
    </location>
</feature>
<evidence type="ECO:0000256" key="6">
    <source>
        <dbReference type="ARBA" id="ARBA00022989"/>
    </source>
</evidence>
<evidence type="ECO:0000256" key="2">
    <source>
        <dbReference type="ARBA" id="ARBA00006175"/>
    </source>
</evidence>
<dbReference type="GO" id="GO:0015250">
    <property type="term" value="F:water channel activity"/>
    <property type="evidence" value="ECO:0007669"/>
    <property type="project" value="TreeGrafter"/>
</dbReference>
<evidence type="ECO:0000313" key="10">
    <source>
        <dbReference type="EMBL" id="HJA02692.1"/>
    </source>
</evidence>
<evidence type="ECO:0000256" key="5">
    <source>
        <dbReference type="ARBA" id="ARBA00022692"/>
    </source>
</evidence>
<reference evidence="10" key="1">
    <citation type="journal article" date="2021" name="PeerJ">
        <title>Extensive microbial diversity within the chicken gut microbiome revealed by metagenomics and culture.</title>
        <authorList>
            <person name="Gilroy R."/>
            <person name="Ravi A."/>
            <person name="Getino M."/>
            <person name="Pursley I."/>
            <person name="Horton D.L."/>
            <person name="Alikhan N.F."/>
            <person name="Baker D."/>
            <person name="Gharbi K."/>
            <person name="Hall N."/>
            <person name="Watson M."/>
            <person name="Adriaenssens E.M."/>
            <person name="Foster-Nyarko E."/>
            <person name="Jarju S."/>
            <person name="Secka A."/>
            <person name="Antonio M."/>
            <person name="Oren A."/>
            <person name="Chaudhuri R.R."/>
            <person name="La Ragione R."/>
            <person name="Hildebrand F."/>
            <person name="Pallen M.J."/>
        </authorList>
    </citation>
    <scope>NUCLEOTIDE SEQUENCE</scope>
    <source>
        <strain evidence="10">CHK156-179</strain>
    </source>
</reference>
<dbReference type="InterPro" id="IPR022357">
    <property type="entry name" value="MIP_CS"/>
</dbReference>
<reference evidence="10" key="2">
    <citation type="submission" date="2021-04" db="EMBL/GenBank/DDBJ databases">
        <authorList>
            <person name="Gilroy R."/>
        </authorList>
    </citation>
    <scope>NUCLEOTIDE SEQUENCE</scope>
    <source>
        <strain evidence="10">CHK156-179</strain>
    </source>
</reference>
<dbReference type="PANTHER" id="PTHR19139">
    <property type="entry name" value="AQUAPORIN TRANSPORTER"/>
    <property type="match status" value="1"/>
</dbReference>
<protein>
    <submittedName>
        <fullName evidence="10">MIP family channel protein</fullName>
    </submittedName>
</protein>
<dbReference type="PROSITE" id="PS00221">
    <property type="entry name" value="MIP"/>
    <property type="match status" value="1"/>
</dbReference>
<gene>
    <name evidence="10" type="ORF">H9797_04850</name>
</gene>
<evidence type="ECO:0000256" key="7">
    <source>
        <dbReference type="ARBA" id="ARBA00023136"/>
    </source>
</evidence>
<dbReference type="InterPro" id="IPR023271">
    <property type="entry name" value="Aquaporin-like"/>
</dbReference>
<keyword evidence="5 8" id="KW-0812">Transmembrane</keyword>
<dbReference type="EMBL" id="DXAJ01000074">
    <property type="protein sequence ID" value="HJA02692.1"/>
    <property type="molecule type" value="Genomic_DNA"/>
</dbReference>
<keyword evidence="6 9" id="KW-1133">Transmembrane helix</keyword>
<feature type="transmembrane region" description="Helical" evidence="9">
    <location>
        <begin position="202"/>
        <end position="227"/>
    </location>
</feature>
<feature type="transmembrane region" description="Helical" evidence="9">
    <location>
        <begin position="7"/>
        <end position="29"/>
    </location>
</feature>
<evidence type="ECO:0000256" key="9">
    <source>
        <dbReference type="SAM" id="Phobius"/>
    </source>
</evidence>
<dbReference type="Proteomes" id="UP000824221">
    <property type="component" value="Unassembled WGS sequence"/>
</dbReference>
<dbReference type="InterPro" id="IPR034294">
    <property type="entry name" value="Aquaporin_transptr"/>
</dbReference>
<comment type="subcellular location">
    <subcellularLocation>
        <location evidence="1">Cell membrane</location>
        <topology evidence="1">Multi-pass membrane protein</topology>
    </subcellularLocation>
</comment>
<evidence type="ECO:0000256" key="1">
    <source>
        <dbReference type="ARBA" id="ARBA00004651"/>
    </source>
</evidence>
<dbReference type="GO" id="GO:0005886">
    <property type="term" value="C:plasma membrane"/>
    <property type="evidence" value="ECO:0007669"/>
    <property type="project" value="UniProtKB-SubCell"/>
</dbReference>
<evidence type="ECO:0000256" key="4">
    <source>
        <dbReference type="ARBA" id="ARBA00022475"/>
    </source>
</evidence>
<dbReference type="PRINTS" id="PR00783">
    <property type="entry name" value="MINTRINSICP"/>
</dbReference>
<dbReference type="AlphaFoldDB" id="A0A9D2H147"/>
<feature type="transmembrane region" description="Helical" evidence="9">
    <location>
        <begin position="35"/>
        <end position="60"/>
    </location>
</feature>
<dbReference type="InterPro" id="IPR000425">
    <property type="entry name" value="MIP"/>
</dbReference>
<comment type="similarity">
    <text evidence="2 8">Belongs to the MIP/aquaporin (TC 1.A.8) family.</text>
</comment>
<keyword evidence="7 9" id="KW-0472">Membrane</keyword>
<dbReference type="NCBIfam" id="TIGR00861">
    <property type="entry name" value="MIP"/>
    <property type="match status" value="1"/>
</dbReference>
<dbReference type="Pfam" id="PF00230">
    <property type="entry name" value="MIP"/>
    <property type="match status" value="1"/>
</dbReference>
<dbReference type="PANTHER" id="PTHR19139:SF199">
    <property type="entry name" value="MIP17260P"/>
    <property type="match status" value="1"/>
</dbReference>